<name>A0A833RR36_PHYIN</name>
<evidence type="ECO:0000313" key="3">
    <source>
        <dbReference type="Proteomes" id="UP000602510"/>
    </source>
</evidence>
<evidence type="ECO:0000256" key="1">
    <source>
        <dbReference type="SAM" id="MobiDB-lite"/>
    </source>
</evidence>
<gene>
    <name evidence="2" type="ORF">GN244_ATG17174</name>
</gene>
<dbReference type="EMBL" id="WSZM01000604">
    <property type="protein sequence ID" value="KAF4031077.1"/>
    <property type="molecule type" value="Genomic_DNA"/>
</dbReference>
<comment type="caution">
    <text evidence="2">The sequence shown here is derived from an EMBL/GenBank/DDBJ whole genome shotgun (WGS) entry which is preliminary data.</text>
</comment>
<dbReference type="AlphaFoldDB" id="A0A833RR36"/>
<keyword evidence="3" id="KW-1185">Reference proteome</keyword>
<dbReference type="OMA" id="CHESTSP"/>
<reference evidence="2" key="1">
    <citation type="submission" date="2020-04" db="EMBL/GenBank/DDBJ databases">
        <title>Hybrid Assembly of Korean Phytophthora infestans isolates.</title>
        <authorList>
            <person name="Prokchorchik M."/>
            <person name="Lee Y."/>
            <person name="Seo J."/>
            <person name="Cho J.-H."/>
            <person name="Park Y.-E."/>
            <person name="Jang D.-C."/>
            <person name="Im J.-S."/>
            <person name="Choi J.-G."/>
            <person name="Park H.-J."/>
            <person name="Lee G.-B."/>
            <person name="Lee Y.-G."/>
            <person name="Hong S.-Y."/>
            <person name="Cho K."/>
            <person name="Sohn K.H."/>
        </authorList>
    </citation>
    <scope>NUCLEOTIDE SEQUENCE</scope>
    <source>
        <strain evidence="2">KR_1_A1</strain>
    </source>
</reference>
<protein>
    <submittedName>
        <fullName evidence="2">Uncharacterized protein</fullName>
    </submittedName>
</protein>
<feature type="compositionally biased region" description="Acidic residues" evidence="1">
    <location>
        <begin position="158"/>
        <end position="174"/>
    </location>
</feature>
<dbReference type="Proteomes" id="UP000602510">
    <property type="component" value="Unassembled WGS sequence"/>
</dbReference>
<accession>A0A833RR36</accession>
<feature type="region of interest" description="Disordered" evidence="1">
    <location>
        <begin position="151"/>
        <end position="175"/>
    </location>
</feature>
<sequence length="186" mass="20814">MQSNAAATSAGADACSPSTRCRYKTGRCPNPRAVKANGTLLLLCEYHRNQQNRTKKRSDMKCRHDRAKKRQAQREKLLKKQLPIPINQVRSALCWSPLASIIAPSADDYAMAFGSPSTVRDQEKTLESTSPTAVDLDVASMNWGPHCMSPISTPPMCEQDEDEEDEDEEEDGLAPEEIWLLEYFIL</sequence>
<proteinExistence type="predicted"/>
<organism evidence="2 3">
    <name type="scientific">Phytophthora infestans</name>
    <name type="common">Potato late blight agent</name>
    <name type="synonym">Botrytis infestans</name>
    <dbReference type="NCBI Taxonomy" id="4787"/>
    <lineage>
        <taxon>Eukaryota</taxon>
        <taxon>Sar</taxon>
        <taxon>Stramenopiles</taxon>
        <taxon>Oomycota</taxon>
        <taxon>Peronosporomycetes</taxon>
        <taxon>Peronosporales</taxon>
        <taxon>Peronosporaceae</taxon>
        <taxon>Phytophthora</taxon>
    </lineage>
</organism>
<evidence type="ECO:0000313" key="2">
    <source>
        <dbReference type="EMBL" id="KAF4031077.1"/>
    </source>
</evidence>